<comment type="similarity">
    <text evidence="1">Belongs to the short-chain dehydrogenases/reductases (SDR) family.</text>
</comment>
<keyword evidence="2" id="KW-0560">Oxidoreductase</keyword>
<reference evidence="4" key="1">
    <citation type="submission" date="2014-12" db="EMBL/GenBank/DDBJ databases">
        <title>Genome Sequence of Valsa Canker Pathogens Uncovers a Specific Adaption of Colonization on Woody Bark.</title>
        <authorList>
            <person name="Yin Z."/>
            <person name="Liu H."/>
            <person name="Gao X."/>
            <person name="Li Z."/>
            <person name="Song N."/>
            <person name="Ke X."/>
            <person name="Dai Q."/>
            <person name="Wu Y."/>
            <person name="Sun Y."/>
            <person name="Xu J.-R."/>
            <person name="Kang Z.K."/>
            <person name="Wang L."/>
            <person name="Huang L."/>
        </authorList>
    </citation>
    <scope>NUCLEOTIDE SEQUENCE [LARGE SCALE GENOMIC DNA]</scope>
    <source>
        <strain evidence="4">SXYL134</strain>
    </source>
</reference>
<dbReference type="Pfam" id="PF00106">
    <property type="entry name" value="adh_short"/>
    <property type="match status" value="1"/>
</dbReference>
<gene>
    <name evidence="3" type="ORF">VP1G_02671</name>
</gene>
<dbReference type="PRINTS" id="PR00081">
    <property type="entry name" value="GDHRDH"/>
</dbReference>
<evidence type="ECO:0000256" key="2">
    <source>
        <dbReference type="ARBA" id="ARBA00023002"/>
    </source>
</evidence>
<organism evidence="3 4">
    <name type="scientific">Cytospora mali</name>
    <name type="common">Apple Valsa canker fungus</name>
    <name type="synonym">Valsa mali</name>
    <dbReference type="NCBI Taxonomy" id="578113"/>
    <lineage>
        <taxon>Eukaryota</taxon>
        <taxon>Fungi</taxon>
        <taxon>Dikarya</taxon>
        <taxon>Ascomycota</taxon>
        <taxon>Pezizomycotina</taxon>
        <taxon>Sordariomycetes</taxon>
        <taxon>Sordariomycetidae</taxon>
        <taxon>Diaporthales</taxon>
        <taxon>Cytosporaceae</taxon>
        <taxon>Cytospora</taxon>
    </lineage>
</organism>
<dbReference type="InterPro" id="IPR036291">
    <property type="entry name" value="NAD(P)-bd_dom_sf"/>
</dbReference>
<evidence type="ECO:0008006" key="5">
    <source>
        <dbReference type="Google" id="ProtNLM"/>
    </source>
</evidence>
<dbReference type="Gene3D" id="3.40.50.720">
    <property type="entry name" value="NAD(P)-binding Rossmann-like Domain"/>
    <property type="match status" value="1"/>
</dbReference>
<dbReference type="AlphaFoldDB" id="A0A194UUI8"/>
<dbReference type="PANTHER" id="PTHR24320:SF154">
    <property type="entry name" value="OXIDOREDUCTASE, SHORT-CHAIN DEHYDROGENASE_REDUCTASE FAMILY (AFU_ORTHOLOGUE AFUA_2G04560)"/>
    <property type="match status" value="1"/>
</dbReference>
<evidence type="ECO:0000256" key="1">
    <source>
        <dbReference type="ARBA" id="ARBA00006484"/>
    </source>
</evidence>
<sequence>MAATQGHTDFDPSKDIPSLDDKVVFITGGTSGLGAESVKALAKHSPAHIYFTGRNASAGIALISEVRGAQPSVSLTFIEMDMSSLESVKKAVNKNFTHDRLDILMCNAGIMATPPSLSKDGFEIQFAVNHLAHAMILHVLTPVLIKTSEEPLSDSLMGTSLRQSKLANIIYTAEFARRYPSVIAVSVHPGVVNTGLVTNLNPVKKAFVYAANFIQGTSLLSPEKGAHNQLWAAAGAKKSKLVNGALYLPVGVESNHTLNKVAKSEELATRLWDWTQEVLEEY</sequence>
<dbReference type="InterPro" id="IPR002347">
    <property type="entry name" value="SDR_fam"/>
</dbReference>
<dbReference type="PANTHER" id="PTHR24320">
    <property type="entry name" value="RETINOL DEHYDROGENASE"/>
    <property type="match status" value="1"/>
</dbReference>
<dbReference type="SUPFAM" id="SSF51735">
    <property type="entry name" value="NAD(P)-binding Rossmann-fold domains"/>
    <property type="match status" value="1"/>
</dbReference>
<name>A0A194UUI8_CYTMA</name>
<evidence type="ECO:0000313" key="3">
    <source>
        <dbReference type="EMBL" id="KUI55328.1"/>
    </source>
</evidence>
<protein>
    <recommendedName>
        <fullName evidence="5">Oxidoreductase</fullName>
    </recommendedName>
</protein>
<accession>A0A194UUI8</accession>
<dbReference type="Proteomes" id="UP000078576">
    <property type="component" value="Unassembled WGS sequence"/>
</dbReference>
<dbReference type="EMBL" id="KN714679">
    <property type="protein sequence ID" value="KUI55328.1"/>
    <property type="molecule type" value="Genomic_DNA"/>
</dbReference>
<keyword evidence="4" id="KW-1185">Reference proteome</keyword>
<proteinExistence type="inferred from homology"/>
<dbReference type="STRING" id="694573.A0A194UUI8"/>
<dbReference type="GO" id="GO:0016491">
    <property type="term" value="F:oxidoreductase activity"/>
    <property type="evidence" value="ECO:0007669"/>
    <property type="project" value="UniProtKB-KW"/>
</dbReference>
<dbReference type="OrthoDB" id="191139at2759"/>
<evidence type="ECO:0000313" key="4">
    <source>
        <dbReference type="Proteomes" id="UP000078576"/>
    </source>
</evidence>